<gene>
    <name evidence="1" type="ORF">OIDMADRAFT_55032</name>
</gene>
<dbReference type="AlphaFoldDB" id="A0A0C3CN43"/>
<keyword evidence="2" id="KW-1185">Reference proteome</keyword>
<dbReference type="HOGENOM" id="CLU_1489426_0_0_1"/>
<dbReference type="EMBL" id="KN832877">
    <property type="protein sequence ID" value="KIN00439.1"/>
    <property type="molecule type" value="Genomic_DNA"/>
</dbReference>
<evidence type="ECO:0000313" key="1">
    <source>
        <dbReference type="EMBL" id="KIN00439.1"/>
    </source>
</evidence>
<sequence length="181" mass="19932">MRVTSSTSVDTIYAGDQAFHWDGKDVAGEADRVDESDDLEEDFFDRLDDGAAVVAVGPDDDAAVDSDASEAEFARAYSNARALLIQRWNDFTEIERGSTICPFCLAHPWDPKEVNWAAPLIQPACLVLPRVFTIQNRERVLPLKCTCSGVRMRAKNLPVGCASRLQRRTGLTATIPSFPSI</sequence>
<dbReference type="InParanoid" id="A0A0C3CN43"/>
<reference evidence="1 2" key="1">
    <citation type="submission" date="2014-04" db="EMBL/GenBank/DDBJ databases">
        <authorList>
            <consortium name="DOE Joint Genome Institute"/>
            <person name="Kuo A."/>
            <person name="Martino E."/>
            <person name="Perotto S."/>
            <person name="Kohler A."/>
            <person name="Nagy L.G."/>
            <person name="Floudas D."/>
            <person name="Copeland A."/>
            <person name="Barry K.W."/>
            <person name="Cichocki N."/>
            <person name="Veneault-Fourrey C."/>
            <person name="LaButti K."/>
            <person name="Lindquist E.A."/>
            <person name="Lipzen A."/>
            <person name="Lundell T."/>
            <person name="Morin E."/>
            <person name="Murat C."/>
            <person name="Sun H."/>
            <person name="Tunlid A."/>
            <person name="Henrissat B."/>
            <person name="Grigoriev I.V."/>
            <person name="Hibbett D.S."/>
            <person name="Martin F."/>
            <person name="Nordberg H.P."/>
            <person name="Cantor M.N."/>
            <person name="Hua S.X."/>
        </authorList>
    </citation>
    <scope>NUCLEOTIDE SEQUENCE [LARGE SCALE GENOMIC DNA]</scope>
    <source>
        <strain evidence="1 2">Zn</strain>
    </source>
</reference>
<protein>
    <submittedName>
        <fullName evidence="1">Uncharacterized protein</fullName>
    </submittedName>
</protein>
<proteinExistence type="predicted"/>
<organism evidence="1 2">
    <name type="scientific">Oidiodendron maius (strain Zn)</name>
    <dbReference type="NCBI Taxonomy" id="913774"/>
    <lineage>
        <taxon>Eukaryota</taxon>
        <taxon>Fungi</taxon>
        <taxon>Dikarya</taxon>
        <taxon>Ascomycota</taxon>
        <taxon>Pezizomycotina</taxon>
        <taxon>Leotiomycetes</taxon>
        <taxon>Leotiomycetes incertae sedis</taxon>
        <taxon>Myxotrichaceae</taxon>
        <taxon>Oidiodendron</taxon>
    </lineage>
</organism>
<accession>A0A0C3CN43</accession>
<evidence type="ECO:0000313" key="2">
    <source>
        <dbReference type="Proteomes" id="UP000054321"/>
    </source>
</evidence>
<dbReference type="Proteomes" id="UP000054321">
    <property type="component" value="Unassembled WGS sequence"/>
</dbReference>
<name>A0A0C3CN43_OIDMZ</name>
<reference evidence="2" key="2">
    <citation type="submission" date="2015-01" db="EMBL/GenBank/DDBJ databases">
        <title>Evolutionary Origins and Diversification of the Mycorrhizal Mutualists.</title>
        <authorList>
            <consortium name="DOE Joint Genome Institute"/>
            <consortium name="Mycorrhizal Genomics Consortium"/>
            <person name="Kohler A."/>
            <person name="Kuo A."/>
            <person name="Nagy L.G."/>
            <person name="Floudas D."/>
            <person name="Copeland A."/>
            <person name="Barry K.W."/>
            <person name="Cichocki N."/>
            <person name="Veneault-Fourrey C."/>
            <person name="LaButti K."/>
            <person name="Lindquist E.A."/>
            <person name="Lipzen A."/>
            <person name="Lundell T."/>
            <person name="Morin E."/>
            <person name="Murat C."/>
            <person name="Riley R."/>
            <person name="Ohm R."/>
            <person name="Sun H."/>
            <person name="Tunlid A."/>
            <person name="Henrissat B."/>
            <person name="Grigoriev I.V."/>
            <person name="Hibbett D.S."/>
            <person name="Martin F."/>
        </authorList>
    </citation>
    <scope>NUCLEOTIDE SEQUENCE [LARGE SCALE GENOMIC DNA]</scope>
    <source>
        <strain evidence="2">Zn</strain>
    </source>
</reference>